<feature type="transmembrane region" description="Helical" evidence="1">
    <location>
        <begin position="16"/>
        <end position="36"/>
    </location>
</feature>
<protein>
    <recommendedName>
        <fullName evidence="4">ABC-2 family transporter protein</fullName>
    </recommendedName>
</protein>
<keyword evidence="1" id="KW-0472">Membrane</keyword>
<evidence type="ECO:0008006" key="4">
    <source>
        <dbReference type="Google" id="ProtNLM"/>
    </source>
</evidence>
<dbReference type="EMBL" id="WOCA01000011">
    <property type="protein sequence ID" value="MUK89461.1"/>
    <property type="molecule type" value="Genomic_DNA"/>
</dbReference>
<dbReference type="AlphaFoldDB" id="A0A6N8FJU0"/>
<feature type="transmembrane region" description="Helical" evidence="1">
    <location>
        <begin position="186"/>
        <end position="205"/>
    </location>
</feature>
<keyword evidence="1" id="KW-1133">Transmembrane helix</keyword>
<proteinExistence type="predicted"/>
<keyword evidence="1" id="KW-0812">Transmembrane</keyword>
<feature type="transmembrane region" description="Helical" evidence="1">
    <location>
        <begin position="217"/>
        <end position="242"/>
    </location>
</feature>
<feature type="transmembrane region" description="Helical" evidence="1">
    <location>
        <begin position="118"/>
        <end position="142"/>
    </location>
</feature>
<reference evidence="2 3" key="1">
    <citation type="submission" date="2019-11" db="EMBL/GenBank/DDBJ databases">
        <authorList>
            <person name="Li X."/>
        </authorList>
    </citation>
    <scope>NUCLEOTIDE SEQUENCE [LARGE SCALE GENOMIC DNA]</scope>
    <source>
        <strain evidence="2 3">L9</strain>
    </source>
</reference>
<dbReference type="Proteomes" id="UP000469125">
    <property type="component" value="Unassembled WGS sequence"/>
</dbReference>
<dbReference type="RefSeq" id="WP_155669423.1">
    <property type="nucleotide sequence ID" value="NZ_WOCA01000011.1"/>
</dbReference>
<feature type="transmembrane region" description="Helical" evidence="1">
    <location>
        <begin position="248"/>
        <end position="271"/>
    </location>
</feature>
<accession>A0A6N8FJU0</accession>
<organism evidence="2 3">
    <name type="scientific">Ornithinibacillus caprae</name>
    <dbReference type="NCBI Taxonomy" id="2678566"/>
    <lineage>
        <taxon>Bacteria</taxon>
        <taxon>Bacillati</taxon>
        <taxon>Bacillota</taxon>
        <taxon>Bacilli</taxon>
        <taxon>Bacillales</taxon>
        <taxon>Bacillaceae</taxon>
        <taxon>Ornithinibacillus</taxon>
    </lineage>
</organism>
<evidence type="ECO:0000313" key="2">
    <source>
        <dbReference type="EMBL" id="MUK89461.1"/>
    </source>
</evidence>
<feature type="transmembrane region" description="Helical" evidence="1">
    <location>
        <begin position="76"/>
        <end position="97"/>
    </location>
</feature>
<name>A0A6N8FJU0_9BACI</name>
<sequence>MSRYLKLVDFEIKRFLKIYLVLVGVTIVSQLLGVIFTSKNYLNLANEMMYKEMLSKETFLQQYGSFSFLQVTQTTWFVGPIALCIVTLLIYVFFIWYRDWFGKNTFIYRLLMLPTARLNVYLAKATTIFLFVLGLVSIQLILLPIENNILQLIIPTDLRTDLATAEIINSFYYLAILFPYSFTEFLIYYGLGFMAVFVVFTSILFERSFRLKGVVLGVLYGGFSLLILFSPVLIDGLILVNFFYPLEIFLLSCLMAVIVTAMSIWLSNYLLKNKIRV</sequence>
<keyword evidence="3" id="KW-1185">Reference proteome</keyword>
<gene>
    <name evidence="2" type="ORF">GMD78_13925</name>
</gene>
<evidence type="ECO:0000256" key="1">
    <source>
        <dbReference type="SAM" id="Phobius"/>
    </source>
</evidence>
<comment type="caution">
    <text evidence="2">The sequence shown here is derived from an EMBL/GenBank/DDBJ whole genome shotgun (WGS) entry which is preliminary data.</text>
</comment>
<evidence type="ECO:0000313" key="3">
    <source>
        <dbReference type="Proteomes" id="UP000469125"/>
    </source>
</evidence>